<keyword evidence="3" id="KW-0804">Transcription</keyword>
<dbReference type="GO" id="GO:0003677">
    <property type="term" value="F:DNA binding"/>
    <property type="evidence" value="ECO:0007669"/>
    <property type="project" value="UniProtKB-KW"/>
</dbReference>
<dbReference type="SUPFAM" id="SSF64288">
    <property type="entry name" value="Chorismate lyase-like"/>
    <property type="match status" value="1"/>
</dbReference>
<protein>
    <submittedName>
        <fullName evidence="5">Transcriptional regulator</fullName>
    </submittedName>
</protein>
<keyword evidence="2" id="KW-0238">DNA-binding</keyword>
<dbReference type="InterPro" id="IPR011663">
    <property type="entry name" value="UTRA"/>
</dbReference>
<dbReference type="EMBL" id="CP003344">
    <property type="protein sequence ID" value="AGA67818.1"/>
    <property type="molecule type" value="Genomic_DNA"/>
</dbReference>
<proteinExistence type="predicted"/>
<dbReference type="InterPro" id="IPR028978">
    <property type="entry name" value="Chorismate_lyase_/UTRA_dom_sf"/>
</dbReference>
<dbReference type="SUPFAM" id="SSF46785">
    <property type="entry name" value="Winged helix' DNA-binding domain"/>
    <property type="match status" value="1"/>
</dbReference>
<evidence type="ECO:0000259" key="4">
    <source>
        <dbReference type="PROSITE" id="PS50949"/>
    </source>
</evidence>
<dbReference type="Proteomes" id="UP000010797">
    <property type="component" value="Chromosome"/>
</dbReference>
<dbReference type="InterPro" id="IPR036388">
    <property type="entry name" value="WH-like_DNA-bd_sf"/>
</dbReference>
<dbReference type="HOGENOM" id="CLU_063236_3_1_9"/>
<accession>L0F4E6</accession>
<dbReference type="STRING" id="871963.Desdi_0269"/>
<evidence type="ECO:0000313" key="5">
    <source>
        <dbReference type="EMBL" id="AGA67818.1"/>
    </source>
</evidence>
<dbReference type="Pfam" id="PF07702">
    <property type="entry name" value="UTRA"/>
    <property type="match status" value="1"/>
</dbReference>
<dbReference type="KEGG" id="ddl:Desdi_0269"/>
<dbReference type="PANTHER" id="PTHR44846:SF1">
    <property type="entry name" value="MANNOSYL-D-GLYCERATE TRANSPORT_METABOLISM SYSTEM REPRESSOR MNGR-RELATED"/>
    <property type="match status" value="1"/>
</dbReference>
<dbReference type="Pfam" id="PF00392">
    <property type="entry name" value="GntR"/>
    <property type="match status" value="1"/>
</dbReference>
<keyword evidence="6" id="KW-1185">Reference proteome</keyword>
<dbReference type="InterPro" id="IPR050679">
    <property type="entry name" value="Bact_HTH_transcr_reg"/>
</dbReference>
<evidence type="ECO:0000256" key="1">
    <source>
        <dbReference type="ARBA" id="ARBA00023015"/>
    </source>
</evidence>
<feature type="domain" description="HTH gntR-type" evidence="4">
    <location>
        <begin position="32"/>
        <end position="98"/>
    </location>
</feature>
<dbReference type="PRINTS" id="PR00035">
    <property type="entry name" value="HTHGNTR"/>
</dbReference>
<evidence type="ECO:0000256" key="2">
    <source>
        <dbReference type="ARBA" id="ARBA00023125"/>
    </source>
</evidence>
<dbReference type="InterPro" id="IPR000524">
    <property type="entry name" value="Tscrpt_reg_HTH_GntR"/>
</dbReference>
<evidence type="ECO:0000256" key="3">
    <source>
        <dbReference type="ARBA" id="ARBA00023163"/>
    </source>
</evidence>
<keyword evidence="1" id="KW-0805">Transcription regulation</keyword>
<dbReference type="eggNOG" id="COG2188">
    <property type="taxonomic scope" value="Bacteria"/>
</dbReference>
<dbReference type="PROSITE" id="PS50949">
    <property type="entry name" value="HTH_GNTR"/>
    <property type="match status" value="1"/>
</dbReference>
<dbReference type="GO" id="GO:0045892">
    <property type="term" value="P:negative regulation of DNA-templated transcription"/>
    <property type="evidence" value="ECO:0007669"/>
    <property type="project" value="TreeGrafter"/>
</dbReference>
<dbReference type="PANTHER" id="PTHR44846">
    <property type="entry name" value="MANNOSYL-D-GLYCERATE TRANSPORT/METABOLISM SYSTEM REPRESSOR MNGR-RELATED"/>
    <property type="match status" value="1"/>
</dbReference>
<dbReference type="AlphaFoldDB" id="L0F4E6"/>
<dbReference type="CDD" id="cd07377">
    <property type="entry name" value="WHTH_GntR"/>
    <property type="match status" value="1"/>
</dbReference>
<dbReference type="SMART" id="SM00866">
    <property type="entry name" value="UTRA"/>
    <property type="match status" value="1"/>
</dbReference>
<evidence type="ECO:0000313" key="6">
    <source>
        <dbReference type="Proteomes" id="UP000010797"/>
    </source>
</evidence>
<dbReference type="Gene3D" id="1.10.10.10">
    <property type="entry name" value="Winged helix-like DNA-binding domain superfamily/Winged helix DNA-binding domain"/>
    <property type="match status" value="1"/>
</dbReference>
<sequence>MTGIMEVSILDVMNEKKLLVKKNIPIDYDSPVPLYAQLRDLLQEKIAEGTYKERIPSEREIMDLYSVSRSTVRKAITALVRDGVLEKVHGKGTFISLLPVEEWLGSLRSFNDVVKEMGLKPSIKLLYQGEEPAVGNATYLEVPEVYVVERLRLADNKPVAVEKQYYPLHIGQQIAKFDLNNVSIYDLLEGHMGVNLLEAEEIITGRTSTLEEAQLLGSAEPINVLQTERILFDSEGTPMEYEKSVYRSDMYSFAINLVRKRR</sequence>
<dbReference type="SMART" id="SM00345">
    <property type="entry name" value="HTH_GNTR"/>
    <property type="match status" value="1"/>
</dbReference>
<dbReference type="GO" id="GO:0003700">
    <property type="term" value="F:DNA-binding transcription factor activity"/>
    <property type="evidence" value="ECO:0007669"/>
    <property type="project" value="InterPro"/>
</dbReference>
<dbReference type="InterPro" id="IPR036390">
    <property type="entry name" value="WH_DNA-bd_sf"/>
</dbReference>
<organism evidence="5 6">
    <name type="scientific">Desulfitobacterium dichloroeliminans (strain LMG P-21439 / DCA1)</name>
    <dbReference type="NCBI Taxonomy" id="871963"/>
    <lineage>
        <taxon>Bacteria</taxon>
        <taxon>Bacillati</taxon>
        <taxon>Bacillota</taxon>
        <taxon>Clostridia</taxon>
        <taxon>Eubacteriales</taxon>
        <taxon>Desulfitobacteriaceae</taxon>
        <taxon>Desulfitobacterium</taxon>
    </lineage>
</organism>
<name>L0F4E6_DESDL</name>
<reference evidence="6" key="1">
    <citation type="submission" date="2012-02" db="EMBL/GenBank/DDBJ databases">
        <title>Complete sequence of Desulfitobacterium dichloroeliminans LMG P-21439.</title>
        <authorList>
            <person name="Lucas S."/>
            <person name="Han J."/>
            <person name="Lapidus A."/>
            <person name="Cheng J.-F."/>
            <person name="Goodwin L."/>
            <person name="Pitluck S."/>
            <person name="Peters L."/>
            <person name="Ovchinnikova G."/>
            <person name="Teshima H."/>
            <person name="Detter J.C."/>
            <person name="Han C."/>
            <person name="Tapia R."/>
            <person name="Land M."/>
            <person name="Hauser L."/>
            <person name="Kyrpides N."/>
            <person name="Ivanova N."/>
            <person name="Pagani I."/>
            <person name="Kruse T."/>
            <person name="de Vos W.M."/>
            <person name="Boon N."/>
            <person name="Smidt H."/>
            <person name="Woyke T."/>
        </authorList>
    </citation>
    <scope>NUCLEOTIDE SEQUENCE [LARGE SCALE GENOMIC DNA]</scope>
    <source>
        <strain evidence="6">LMG P-21439 / DCA1</strain>
    </source>
</reference>
<dbReference type="Gene3D" id="3.40.1410.10">
    <property type="entry name" value="Chorismate lyase-like"/>
    <property type="match status" value="1"/>
</dbReference>
<gene>
    <name evidence="5" type="ordered locus">Desdi_0269</name>
</gene>